<evidence type="ECO:0000313" key="11">
    <source>
        <dbReference type="Proteomes" id="UP000256964"/>
    </source>
</evidence>
<feature type="transmembrane region" description="Helical" evidence="8">
    <location>
        <begin position="213"/>
        <end position="237"/>
    </location>
</feature>
<dbReference type="EMBL" id="KZ857399">
    <property type="protein sequence ID" value="RDX50393.1"/>
    <property type="molecule type" value="Genomic_DNA"/>
</dbReference>
<feature type="transmembrane region" description="Helical" evidence="8">
    <location>
        <begin position="313"/>
        <end position="333"/>
    </location>
</feature>
<dbReference type="InterPro" id="IPR025016">
    <property type="entry name" value="DUF3955"/>
</dbReference>
<accession>A0A371DCZ8</accession>
<evidence type="ECO:0000256" key="4">
    <source>
        <dbReference type="ARBA" id="ARBA00022692"/>
    </source>
</evidence>
<keyword evidence="4 8" id="KW-0812">Transmembrane</keyword>
<evidence type="ECO:0000256" key="1">
    <source>
        <dbReference type="ARBA" id="ARBA00004141"/>
    </source>
</evidence>
<feature type="transmembrane region" description="Helical" evidence="8">
    <location>
        <begin position="249"/>
        <end position="273"/>
    </location>
</feature>
<feature type="transmembrane region" description="Helical" evidence="8">
    <location>
        <begin position="339"/>
        <end position="357"/>
    </location>
</feature>
<feature type="domain" description="DUF3955" evidence="9">
    <location>
        <begin position="7"/>
        <end position="60"/>
    </location>
</feature>
<dbReference type="Pfam" id="PF06027">
    <property type="entry name" value="SLC35F"/>
    <property type="match status" value="1"/>
</dbReference>
<feature type="transmembrane region" description="Helical" evidence="8">
    <location>
        <begin position="175"/>
        <end position="193"/>
    </location>
</feature>
<dbReference type="SUPFAM" id="SSF103481">
    <property type="entry name" value="Multidrug resistance efflux transporter EmrE"/>
    <property type="match status" value="1"/>
</dbReference>
<evidence type="ECO:0000256" key="5">
    <source>
        <dbReference type="ARBA" id="ARBA00022989"/>
    </source>
</evidence>
<comment type="subcellular location">
    <subcellularLocation>
        <location evidence="1">Membrane</location>
        <topology evidence="1">Multi-pass membrane protein</topology>
    </subcellularLocation>
</comment>
<evidence type="ECO:0000256" key="2">
    <source>
        <dbReference type="ARBA" id="ARBA00007863"/>
    </source>
</evidence>
<keyword evidence="3" id="KW-0813">Transport</keyword>
<keyword evidence="5 8" id="KW-1133">Transmembrane helix</keyword>
<feature type="transmembrane region" description="Helical" evidence="8">
    <location>
        <begin position="7"/>
        <end position="28"/>
    </location>
</feature>
<feature type="transmembrane region" description="Helical" evidence="8">
    <location>
        <begin position="119"/>
        <end position="137"/>
    </location>
</feature>
<sequence>MKSRRDYAIGIALLLCVVILWTSSNFVTQDLYEDGYEKPFLVTYLNTSAFVLYLLPFIIRRATKRSHRNVEGGGHSGVYEPLMTDVDAAETLGNAARTEDLGSGAEDDKLSLPLTPRETAELAAVFCLLWFIANYTLSVSLEYTSVASATILSSMSGFFTLGIGRMFRVESLTSMKIGAVFTSFVGVVLVSLSDSSQPQPPEPTTGTSYLPTMPLVGDAFALLSALFYALYVTLLKVRIRSESRIDMQLFFGFVGLFNILTCWPIGLFLHLTGVERFELPQTSKAVGGLLINMAITLSSDYIYVIAMLKTTPLVVTVGLSLTMPLAVLGDFFLGRPAKAQVVFGALIVISSFLALGLEEERKTEESALSPGDQEAGRVHVEEEVSLSD</sequence>
<dbReference type="PANTHER" id="PTHR23051:SF0">
    <property type="entry name" value="SOLUTE CARRIER FAMILY 35 MEMBER F5"/>
    <property type="match status" value="1"/>
</dbReference>
<evidence type="ECO:0000313" key="10">
    <source>
        <dbReference type="EMBL" id="RDX50393.1"/>
    </source>
</evidence>
<dbReference type="GO" id="GO:0022857">
    <property type="term" value="F:transmembrane transporter activity"/>
    <property type="evidence" value="ECO:0007669"/>
    <property type="project" value="InterPro"/>
</dbReference>
<keyword evidence="11" id="KW-1185">Reference proteome</keyword>
<feature type="region of interest" description="Disordered" evidence="7">
    <location>
        <begin position="364"/>
        <end position="388"/>
    </location>
</feature>
<keyword evidence="6 8" id="KW-0472">Membrane</keyword>
<dbReference type="Pfam" id="PF13127">
    <property type="entry name" value="DUF3955"/>
    <property type="match status" value="1"/>
</dbReference>
<evidence type="ECO:0000256" key="8">
    <source>
        <dbReference type="SAM" id="Phobius"/>
    </source>
</evidence>
<protein>
    <recommendedName>
        <fullName evidence="9">DUF3955 domain-containing protein</fullName>
    </recommendedName>
</protein>
<name>A0A371DCZ8_9APHY</name>
<dbReference type="AlphaFoldDB" id="A0A371DCZ8"/>
<dbReference type="GO" id="GO:0000329">
    <property type="term" value="C:fungal-type vacuole membrane"/>
    <property type="evidence" value="ECO:0007669"/>
    <property type="project" value="TreeGrafter"/>
</dbReference>
<evidence type="ECO:0000256" key="3">
    <source>
        <dbReference type="ARBA" id="ARBA00022448"/>
    </source>
</evidence>
<dbReference type="InterPro" id="IPR009262">
    <property type="entry name" value="SLC35_F1/F2/F6"/>
</dbReference>
<proteinExistence type="inferred from homology"/>
<reference evidence="10 11" key="1">
    <citation type="journal article" date="2018" name="Biotechnol. Biofuels">
        <title>Integrative visual omics of the white-rot fungus Polyporus brumalis exposes the biotechnological potential of its oxidative enzymes for delignifying raw plant biomass.</title>
        <authorList>
            <person name="Miyauchi S."/>
            <person name="Rancon A."/>
            <person name="Drula E."/>
            <person name="Hage H."/>
            <person name="Chaduli D."/>
            <person name="Favel A."/>
            <person name="Grisel S."/>
            <person name="Henrissat B."/>
            <person name="Herpoel-Gimbert I."/>
            <person name="Ruiz-Duenas F.J."/>
            <person name="Chevret D."/>
            <person name="Hainaut M."/>
            <person name="Lin J."/>
            <person name="Wang M."/>
            <person name="Pangilinan J."/>
            <person name="Lipzen A."/>
            <person name="Lesage-Meessen L."/>
            <person name="Navarro D."/>
            <person name="Riley R."/>
            <person name="Grigoriev I.V."/>
            <person name="Zhou S."/>
            <person name="Raouche S."/>
            <person name="Rosso M.N."/>
        </authorList>
    </citation>
    <scope>NUCLEOTIDE SEQUENCE [LARGE SCALE GENOMIC DNA]</scope>
    <source>
        <strain evidence="10 11">BRFM 1820</strain>
    </source>
</reference>
<dbReference type="OrthoDB" id="1436450at2759"/>
<dbReference type="PANTHER" id="PTHR23051">
    <property type="entry name" value="SOLUTE CARRIER FAMILY 35, MEMBER F5"/>
    <property type="match status" value="1"/>
</dbReference>
<evidence type="ECO:0000259" key="9">
    <source>
        <dbReference type="Pfam" id="PF13127"/>
    </source>
</evidence>
<feature type="transmembrane region" description="Helical" evidence="8">
    <location>
        <begin position="40"/>
        <end position="59"/>
    </location>
</feature>
<evidence type="ECO:0000256" key="7">
    <source>
        <dbReference type="SAM" id="MobiDB-lite"/>
    </source>
</evidence>
<comment type="similarity">
    <text evidence="2">Belongs to the SLC35F solute transporter family.</text>
</comment>
<dbReference type="InterPro" id="IPR037185">
    <property type="entry name" value="EmrE-like"/>
</dbReference>
<feature type="transmembrane region" description="Helical" evidence="8">
    <location>
        <begin position="143"/>
        <end position="163"/>
    </location>
</feature>
<evidence type="ECO:0000256" key="6">
    <source>
        <dbReference type="ARBA" id="ARBA00023136"/>
    </source>
</evidence>
<organism evidence="10 11">
    <name type="scientific">Lentinus brumalis</name>
    <dbReference type="NCBI Taxonomy" id="2498619"/>
    <lineage>
        <taxon>Eukaryota</taxon>
        <taxon>Fungi</taxon>
        <taxon>Dikarya</taxon>
        <taxon>Basidiomycota</taxon>
        <taxon>Agaricomycotina</taxon>
        <taxon>Agaricomycetes</taxon>
        <taxon>Polyporales</taxon>
        <taxon>Polyporaceae</taxon>
        <taxon>Lentinus</taxon>
    </lineage>
</organism>
<gene>
    <name evidence="10" type="ORF">OH76DRAFT_1402423</name>
</gene>
<dbReference type="STRING" id="139420.A0A371DCZ8"/>
<dbReference type="Proteomes" id="UP000256964">
    <property type="component" value="Unassembled WGS sequence"/>
</dbReference>
<feature type="transmembrane region" description="Helical" evidence="8">
    <location>
        <begin position="285"/>
        <end position="306"/>
    </location>
</feature>